<dbReference type="AlphaFoldDB" id="A0A5R9G9J6"/>
<name>A0A5R9G9J6_9BACL</name>
<dbReference type="OrthoDB" id="9802008at2"/>
<dbReference type="PANTHER" id="PTHR21363">
    <property type="entry name" value="PREPHENATE DEHYDROGENASE"/>
    <property type="match status" value="1"/>
</dbReference>
<dbReference type="PROSITE" id="PS51176">
    <property type="entry name" value="PDH_ADH"/>
    <property type="match status" value="1"/>
</dbReference>
<evidence type="ECO:0000256" key="3">
    <source>
        <dbReference type="ARBA" id="ARBA00012068"/>
    </source>
</evidence>
<dbReference type="SUPFAM" id="SSF51735">
    <property type="entry name" value="NAD(P)-binding Rossmann-fold domains"/>
    <property type="match status" value="1"/>
</dbReference>
<dbReference type="InterPro" id="IPR046825">
    <property type="entry name" value="PDH_C"/>
</dbReference>
<evidence type="ECO:0000259" key="10">
    <source>
        <dbReference type="PROSITE" id="PS51176"/>
    </source>
</evidence>
<dbReference type="SUPFAM" id="SSF55021">
    <property type="entry name" value="ACT-like"/>
    <property type="match status" value="1"/>
</dbReference>
<comment type="catalytic activity">
    <reaction evidence="9">
        <text>prephenate + NAD(+) = 3-(4-hydroxyphenyl)pyruvate + CO2 + NADH</text>
        <dbReference type="Rhea" id="RHEA:13869"/>
        <dbReference type="ChEBI" id="CHEBI:16526"/>
        <dbReference type="ChEBI" id="CHEBI:29934"/>
        <dbReference type="ChEBI" id="CHEBI:36242"/>
        <dbReference type="ChEBI" id="CHEBI:57540"/>
        <dbReference type="ChEBI" id="CHEBI:57945"/>
        <dbReference type="EC" id="1.3.1.12"/>
    </reaction>
</comment>
<dbReference type="GO" id="GO:0008977">
    <property type="term" value="F:prephenate dehydrogenase (NAD+) activity"/>
    <property type="evidence" value="ECO:0007669"/>
    <property type="project" value="UniProtKB-EC"/>
</dbReference>
<comment type="pathway">
    <text evidence="1">Amino-acid biosynthesis; L-tyrosine biosynthesis; (4-hydroxyphenyl)pyruvate from prephenate (NAD(+) route): step 1/1.</text>
</comment>
<feature type="domain" description="Prephenate/arogenate dehydrogenase" evidence="10">
    <location>
        <begin position="2"/>
        <end position="290"/>
    </location>
</feature>
<dbReference type="InterPro" id="IPR050812">
    <property type="entry name" value="Preph/Arog_dehydrog"/>
</dbReference>
<feature type="domain" description="ACT" evidence="11">
    <location>
        <begin position="295"/>
        <end position="363"/>
    </location>
</feature>
<dbReference type="GO" id="GO:0070403">
    <property type="term" value="F:NAD+ binding"/>
    <property type="evidence" value="ECO:0007669"/>
    <property type="project" value="InterPro"/>
</dbReference>
<evidence type="ECO:0000259" key="11">
    <source>
        <dbReference type="PROSITE" id="PS51671"/>
    </source>
</evidence>
<dbReference type="InterPro" id="IPR008927">
    <property type="entry name" value="6-PGluconate_DH-like_C_sf"/>
</dbReference>
<evidence type="ECO:0000256" key="8">
    <source>
        <dbReference type="ARBA" id="ARBA00023141"/>
    </source>
</evidence>
<evidence type="ECO:0000256" key="7">
    <source>
        <dbReference type="ARBA" id="ARBA00023027"/>
    </source>
</evidence>
<protein>
    <recommendedName>
        <fullName evidence="4">Prephenate dehydrogenase</fullName>
        <ecNumber evidence="3">1.3.1.12</ecNumber>
    </recommendedName>
</protein>
<proteinExistence type="inferred from homology"/>
<dbReference type="InterPro" id="IPR003099">
    <property type="entry name" value="Prephen_DH"/>
</dbReference>
<evidence type="ECO:0000313" key="12">
    <source>
        <dbReference type="EMBL" id="TLS53107.1"/>
    </source>
</evidence>
<dbReference type="PANTHER" id="PTHR21363:SF0">
    <property type="entry name" value="PREPHENATE DEHYDROGENASE [NADP(+)]"/>
    <property type="match status" value="1"/>
</dbReference>
<dbReference type="SUPFAM" id="SSF48179">
    <property type="entry name" value="6-phosphogluconate dehydrogenase C-terminal domain-like"/>
    <property type="match status" value="1"/>
</dbReference>
<organism evidence="12 13">
    <name type="scientific">Paenibacillus antri</name>
    <dbReference type="NCBI Taxonomy" id="2582848"/>
    <lineage>
        <taxon>Bacteria</taxon>
        <taxon>Bacillati</taxon>
        <taxon>Bacillota</taxon>
        <taxon>Bacilli</taxon>
        <taxon>Bacillales</taxon>
        <taxon>Paenibacillaceae</taxon>
        <taxon>Paenibacillus</taxon>
    </lineage>
</organism>
<keyword evidence="6" id="KW-0560">Oxidoreductase</keyword>
<keyword evidence="7" id="KW-0520">NAD</keyword>
<keyword evidence="8" id="KW-0057">Aromatic amino acid biosynthesis</keyword>
<dbReference type="EC" id="1.3.1.12" evidence="3"/>
<comment type="caution">
    <text evidence="12">The sequence shown here is derived from an EMBL/GenBank/DDBJ whole genome shotgun (WGS) entry which is preliminary data.</text>
</comment>
<dbReference type="InterPro" id="IPR045865">
    <property type="entry name" value="ACT-like_dom_sf"/>
</dbReference>
<dbReference type="PROSITE" id="PS51671">
    <property type="entry name" value="ACT"/>
    <property type="match status" value="1"/>
</dbReference>
<evidence type="ECO:0000256" key="5">
    <source>
        <dbReference type="ARBA" id="ARBA00022498"/>
    </source>
</evidence>
<comment type="similarity">
    <text evidence="2">Belongs to the prephenate/arogenate dehydrogenase family.</text>
</comment>
<reference evidence="12 13" key="1">
    <citation type="submission" date="2019-05" db="EMBL/GenBank/DDBJ databases">
        <authorList>
            <person name="Narsing Rao M.P."/>
            <person name="Li W.J."/>
        </authorList>
    </citation>
    <scope>NUCLEOTIDE SEQUENCE [LARGE SCALE GENOMIC DNA]</scope>
    <source>
        <strain evidence="12 13">SYSU_K30003</strain>
    </source>
</reference>
<dbReference type="Pfam" id="PF02153">
    <property type="entry name" value="PDH_N"/>
    <property type="match status" value="1"/>
</dbReference>
<dbReference type="InterPro" id="IPR036291">
    <property type="entry name" value="NAD(P)-bd_dom_sf"/>
</dbReference>
<keyword evidence="13" id="KW-1185">Reference proteome</keyword>
<dbReference type="Gene3D" id="3.40.50.720">
    <property type="entry name" value="NAD(P)-binding Rossmann-like Domain"/>
    <property type="match status" value="1"/>
</dbReference>
<evidence type="ECO:0000256" key="1">
    <source>
        <dbReference type="ARBA" id="ARBA00005067"/>
    </source>
</evidence>
<evidence type="ECO:0000313" key="13">
    <source>
        <dbReference type="Proteomes" id="UP000309676"/>
    </source>
</evidence>
<dbReference type="InterPro" id="IPR046826">
    <property type="entry name" value="PDH_N"/>
</dbReference>
<dbReference type="Pfam" id="PF20463">
    <property type="entry name" value="PDH_C"/>
    <property type="match status" value="1"/>
</dbReference>
<evidence type="ECO:0000256" key="9">
    <source>
        <dbReference type="ARBA" id="ARBA00049260"/>
    </source>
</evidence>
<dbReference type="Gene3D" id="1.10.3660.10">
    <property type="entry name" value="6-phosphogluconate dehydrogenase C-terminal like domain"/>
    <property type="match status" value="1"/>
</dbReference>
<dbReference type="RefSeq" id="WP_138193348.1">
    <property type="nucleotide sequence ID" value="NZ_VCIW01000003.1"/>
</dbReference>
<evidence type="ECO:0000256" key="4">
    <source>
        <dbReference type="ARBA" id="ARBA00016891"/>
    </source>
</evidence>
<evidence type="ECO:0000256" key="2">
    <source>
        <dbReference type="ARBA" id="ARBA00007964"/>
    </source>
</evidence>
<dbReference type="GO" id="GO:0006571">
    <property type="term" value="P:tyrosine biosynthetic process"/>
    <property type="evidence" value="ECO:0007669"/>
    <property type="project" value="UniProtKB-UniPathway"/>
</dbReference>
<keyword evidence="8" id="KW-0028">Amino-acid biosynthesis</keyword>
<dbReference type="EMBL" id="VCIW01000003">
    <property type="protein sequence ID" value="TLS53107.1"/>
    <property type="molecule type" value="Genomic_DNA"/>
</dbReference>
<dbReference type="Proteomes" id="UP000309676">
    <property type="component" value="Unassembled WGS sequence"/>
</dbReference>
<dbReference type="GO" id="GO:0004665">
    <property type="term" value="F:prephenate dehydrogenase (NADP+) activity"/>
    <property type="evidence" value="ECO:0007669"/>
    <property type="project" value="InterPro"/>
</dbReference>
<sequence length="363" mass="39170">MTKIAIFGVGLIGGSLALCFKGRPGFRVVGHSPRSESVRKCVDRGVVDEGTTSLEEAAADADFLFLCVPVGMLNDYLEALSRCPLKPGAVITDVGSTKGEIVEAASRLSFGDAVFIGGHPMAGKERSGVEAATSKLFENAYYVLTPTSSTPETSYNALVELLAYTNARLVRMDARTHDGIVGAVSHLPHIVAAMLVNLVARLGESDDGYEKLAAGGFRDITRIASADPTIWRDICVSNREVLLELLQAWISETERFMDILRAEDGEGIAAQFRTASAFRSALPERRVGIATTHYEFYVQVADEPGTIGKLTTLLGSWRINLRNIGILEPTPGGPGSLRMSFGNEDDLGRAKTLLEQEGYIVHY</sequence>
<dbReference type="InterPro" id="IPR002912">
    <property type="entry name" value="ACT_dom"/>
</dbReference>
<dbReference type="FunFam" id="3.40.50.720:FF:000208">
    <property type="entry name" value="Prephenate dehydrogenase"/>
    <property type="match status" value="1"/>
</dbReference>
<evidence type="ECO:0000256" key="6">
    <source>
        <dbReference type="ARBA" id="ARBA00023002"/>
    </source>
</evidence>
<gene>
    <name evidence="12" type="ORF">FE782_06995</name>
</gene>
<accession>A0A5R9G9J6</accession>
<keyword evidence="5" id="KW-0827">Tyrosine biosynthesis</keyword>
<dbReference type="UniPathway" id="UPA00122">
    <property type="reaction ID" value="UER00961"/>
</dbReference>